<dbReference type="InterPro" id="IPR003838">
    <property type="entry name" value="ABC3_permease_C"/>
</dbReference>
<feature type="transmembrane region" description="Helical" evidence="7">
    <location>
        <begin position="260"/>
        <end position="285"/>
    </location>
</feature>
<evidence type="ECO:0000259" key="8">
    <source>
        <dbReference type="Pfam" id="PF02687"/>
    </source>
</evidence>
<dbReference type="RefSeq" id="WP_182384934.1">
    <property type="nucleotide sequence ID" value="NZ_CP059833.1"/>
</dbReference>
<dbReference type="Pfam" id="PF02687">
    <property type="entry name" value="FtsX"/>
    <property type="match status" value="2"/>
</dbReference>
<evidence type="ECO:0000256" key="7">
    <source>
        <dbReference type="SAM" id="Phobius"/>
    </source>
</evidence>
<accession>A0A7G5FBY3</accession>
<evidence type="ECO:0000256" key="1">
    <source>
        <dbReference type="ARBA" id="ARBA00004651"/>
    </source>
</evidence>
<name>A0A7G5FBY3_9CORY</name>
<proteinExistence type="inferred from homology"/>
<dbReference type="InterPro" id="IPR038766">
    <property type="entry name" value="Membrane_comp_ABC_pdt"/>
</dbReference>
<evidence type="ECO:0000313" key="10">
    <source>
        <dbReference type="EMBL" id="QMV84124.1"/>
    </source>
</evidence>
<dbReference type="Proteomes" id="UP000515570">
    <property type="component" value="Chromosome"/>
</dbReference>
<sequence>MKNAMRTISLRNLAAHKLRLGLTLLAVVLGTAFIAGSNMLSASMSNSFEEITKSTYGSIDLQASPKDPASARIPLTVLEDFRSSPLISAADVEAQNPNVVVAGPDKKMISSGGAPSIAMPQAADGTFVGDVATVKEGSLPTEPGQAAINATAAEKAQITIGDEVTMVSATQRNTYRIVGIYDTDMAVGGFVGLLIPEADYLANFTDGEHVSAISLAVTGDVSDSRSTLESQYPELMFKTGQQLADDMNRDIKDSLAFMNYFLWAFAAIALLVGSFIISNTFSMIINQRLREFALLRSLGASRGQITRTVVFEAIVVGLIGSVLGIFAGVGITKAIYAVMDSQGLGVPDAGLTIDAASIIAPLAVGIVVTVFAAWAPARRAGQVHPVQAMRSGDQTSADSLKARTVVGAVFLLAGALAAAIGAAFESVGSTQSRAIIVGIGTFALVLGLWLAGPALSIPFVGSIGRIVGVPFGNVGKLAATNSRRNPRRTAATAFALMLGLMLVSAIGMMGSTMKSNVNELVDNNFSADFVVNKPQGLPISLPLDIVDRVSHVSGVEHAKPLYLTPISVGAPPENPIRVDFFGTFDGELTDSVNVQILSGDANLANRDGILLDETTAKKHQVAVGDSITVFSNNGDSTDVPVTGIFKPNVAVGNGVISTQSALTLVPEQQLQLINVLIDAKAGTDLDQLRTDLENATADDLVAVVQDHEDLKGTVGQQITVMLNILYALLALSVIIAVLGIMNTLALSVSERRQEIGMLRAVGMQRHQVSRMIHLEAIVIALYGAVIGSLIGLGLGWAFIKTLSELGLSTISVPWLQVGIVVVASGLVGLVAAFLPAHGAAKTKPLEAIAE</sequence>
<evidence type="ECO:0000256" key="3">
    <source>
        <dbReference type="ARBA" id="ARBA00022692"/>
    </source>
</evidence>
<evidence type="ECO:0000256" key="6">
    <source>
        <dbReference type="ARBA" id="ARBA00038076"/>
    </source>
</evidence>
<evidence type="ECO:0000256" key="2">
    <source>
        <dbReference type="ARBA" id="ARBA00022475"/>
    </source>
</evidence>
<feature type="transmembrane region" description="Helical" evidence="7">
    <location>
        <begin position="811"/>
        <end position="834"/>
    </location>
</feature>
<evidence type="ECO:0000313" key="11">
    <source>
        <dbReference type="Proteomes" id="UP000515570"/>
    </source>
</evidence>
<feature type="transmembrane region" description="Helical" evidence="7">
    <location>
        <begin position="404"/>
        <end position="423"/>
    </location>
</feature>
<keyword evidence="11" id="KW-1185">Reference proteome</keyword>
<feature type="domain" description="ABC3 transporter permease C-terminal" evidence="8">
    <location>
        <begin position="727"/>
        <end position="844"/>
    </location>
</feature>
<keyword evidence="2" id="KW-1003">Cell membrane</keyword>
<dbReference type="Pfam" id="PF12704">
    <property type="entry name" value="MacB_PCD"/>
    <property type="match status" value="2"/>
</dbReference>
<dbReference type="AlphaFoldDB" id="A0A7G5FBY3"/>
<feature type="domain" description="ABC3 transporter permease C-terminal" evidence="8">
    <location>
        <begin position="264"/>
        <end position="382"/>
    </location>
</feature>
<dbReference type="PANTHER" id="PTHR30287:SF2">
    <property type="entry name" value="BLL1001 PROTEIN"/>
    <property type="match status" value="1"/>
</dbReference>
<feature type="transmembrane region" description="Helical" evidence="7">
    <location>
        <begin position="435"/>
        <end position="455"/>
    </location>
</feature>
<comment type="subcellular location">
    <subcellularLocation>
        <location evidence="1">Cell membrane</location>
        <topology evidence="1">Multi-pass membrane protein</topology>
    </subcellularLocation>
</comment>
<feature type="transmembrane region" description="Helical" evidence="7">
    <location>
        <begin position="490"/>
        <end position="510"/>
    </location>
</feature>
<dbReference type="InterPro" id="IPR025857">
    <property type="entry name" value="MacB_PCD"/>
</dbReference>
<feature type="domain" description="MacB-like periplasmic core" evidence="9">
    <location>
        <begin position="489"/>
        <end position="694"/>
    </location>
</feature>
<feature type="transmembrane region" description="Helical" evidence="7">
    <location>
        <begin position="305"/>
        <end position="331"/>
    </location>
</feature>
<dbReference type="PANTHER" id="PTHR30287">
    <property type="entry name" value="MEMBRANE COMPONENT OF PREDICTED ABC SUPERFAMILY METABOLITE UPTAKE TRANSPORTER"/>
    <property type="match status" value="1"/>
</dbReference>
<feature type="domain" description="MacB-like periplasmic core" evidence="9">
    <location>
        <begin position="21"/>
        <end position="218"/>
    </location>
</feature>
<dbReference type="GO" id="GO:0005886">
    <property type="term" value="C:plasma membrane"/>
    <property type="evidence" value="ECO:0007669"/>
    <property type="project" value="UniProtKB-SubCell"/>
</dbReference>
<gene>
    <name evidence="10" type="ORF">HW450_06945</name>
</gene>
<feature type="transmembrane region" description="Helical" evidence="7">
    <location>
        <begin position="772"/>
        <end position="799"/>
    </location>
</feature>
<dbReference type="EMBL" id="CP059833">
    <property type="protein sequence ID" value="QMV84124.1"/>
    <property type="molecule type" value="Genomic_DNA"/>
</dbReference>
<feature type="transmembrane region" description="Helical" evidence="7">
    <location>
        <begin position="724"/>
        <end position="749"/>
    </location>
</feature>
<evidence type="ECO:0000256" key="4">
    <source>
        <dbReference type="ARBA" id="ARBA00022989"/>
    </source>
</evidence>
<comment type="similarity">
    <text evidence="6">Belongs to the ABC-4 integral membrane protein family.</text>
</comment>
<keyword evidence="5 7" id="KW-0472">Membrane</keyword>
<organism evidence="10 11">
    <name type="scientific">Corynebacterium hindlerae</name>
    <dbReference type="NCBI Taxonomy" id="699041"/>
    <lineage>
        <taxon>Bacteria</taxon>
        <taxon>Bacillati</taxon>
        <taxon>Actinomycetota</taxon>
        <taxon>Actinomycetes</taxon>
        <taxon>Mycobacteriales</taxon>
        <taxon>Corynebacteriaceae</taxon>
        <taxon>Corynebacterium</taxon>
    </lineage>
</organism>
<protein>
    <submittedName>
        <fullName evidence="10">FtsX-like permease family protein</fullName>
    </submittedName>
</protein>
<keyword evidence="4 7" id="KW-1133">Transmembrane helix</keyword>
<evidence type="ECO:0000256" key="5">
    <source>
        <dbReference type="ARBA" id="ARBA00023136"/>
    </source>
</evidence>
<feature type="transmembrane region" description="Helical" evidence="7">
    <location>
        <begin position="351"/>
        <end position="374"/>
    </location>
</feature>
<evidence type="ECO:0000259" key="9">
    <source>
        <dbReference type="Pfam" id="PF12704"/>
    </source>
</evidence>
<keyword evidence="3 7" id="KW-0812">Transmembrane</keyword>
<reference evidence="10 11" key="1">
    <citation type="submission" date="2020-07" db="EMBL/GenBank/DDBJ databases">
        <title>non toxigenic Corynebacterium sp. nov from a clinical source.</title>
        <authorList>
            <person name="Bernier A.-M."/>
            <person name="Bernard K."/>
        </authorList>
    </citation>
    <scope>NUCLEOTIDE SEQUENCE [LARGE SCALE GENOMIC DNA]</scope>
    <source>
        <strain evidence="11">NML 93-0612</strain>
    </source>
</reference>